<accession>A0ABC8Q8R5</accession>
<reference evidence="1 2" key="1">
    <citation type="submission" date="2023-07" db="EMBL/GenBank/DDBJ databases">
        <authorList>
            <person name="Peeters C."/>
        </authorList>
    </citation>
    <scope>NUCLEOTIDE SEQUENCE [LARGE SCALE GENOMIC DNA]</scope>
    <source>
        <strain evidence="1 2">LMG 18096</strain>
    </source>
</reference>
<gene>
    <name evidence="1" type="ORF">LMG18096_00151</name>
</gene>
<protein>
    <submittedName>
        <fullName evidence="1">Uncharacterized protein</fullName>
    </submittedName>
</protein>
<dbReference type="EMBL" id="CATZAT010000001">
    <property type="protein sequence ID" value="CAJ0774223.1"/>
    <property type="molecule type" value="Genomic_DNA"/>
</dbReference>
<name>A0ABC8Q8R5_9RALS</name>
<keyword evidence="2" id="KW-1185">Reference proteome</keyword>
<organism evidence="1 2">
    <name type="scientific">Ralstonia holmesii</name>
    <dbReference type="NCBI Taxonomy" id="3058602"/>
    <lineage>
        <taxon>Bacteria</taxon>
        <taxon>Pseudomonadati</taxon>
        <taxon>Pseudomonadota</taxon>
        <taxon>Betaproteobacteria</taxon>
        <taxon>Burkholderiales</taxon>
        <taxon>Burkholderiaceae</taxon>
        <taxon>Ralstonia</taxon>
    </lineage>
</organism>
<sequence length="86" mass="9179">MVTRISSGRSTGDTTAAWDGARYALRNALGMPTSTMGDPSPEVLSGSPLQTARLQYRFSDYVAIVTASNLPYAGLAVREQYLSSGF</sequence>
<dbReference type="AlphaFoldDB" id="A0ABC8Q8R5"/>
<evidence type="ECO:0000313" key="2">
    <source>
        <dbReference type="Proteomes" id="UP001189663"/>
    </source>
</evidence>
<proteinExistence type="predicted"/>
<evidence type="ECO:0000313" key="1">
    <source>
        <dbReference type="EMBL" id="CAJ0774223.1"/>
    </source>
</evidence>
<dbReference type="Proteomes" id="UP001189663">
    <property type="component" value="Unassembled WGS sequence"/>
</dbReference>
<dbReference type="RefSeq" id="WP_316683074.1">
    <property type="nucleotide sequence ID" value="NZ_CATZAT010000001.1"/>
</dbReference>
<comment type="caution">
    <text evidence="1">The sequence shown here is derived from an EMBL/GenBank/DDBJ whole genome shotgun (WGS) entry which is preliminary data.</text>
</comment>